<gene>
    <name evidence="1" type="ORF">KAOT1_10051</name>
</gene>
<dbReference type="Proteomes" id="UP000002945">
    <property type="component" value="Unassembled WGS sequence"/>
</dbReference>
<dbReference type="Gene3D" id="3.30.420.260">
    <property type="match status" value="1"/>
</dbReference>
<dbReference type="HOGENOM" id="CLU_081202_2_0_10"/>
<accession>A9ECL4</accession>
<organism evidence="1 2">
    <name type="scientific">Kordia algicida OT-1</name>
    <dbReference type="NCBI Taxonomy" id="391587"/>
    <lineage>
        <taxon>Bacteria</taxon>
        <taxon>Pseudomonadati</taxon>
        <taxon>Bacteroidota</taxon>
        <taxon>Flavobacteriia</taxon>
        <taxon>Flavobacteriales</taxon>
        <taxon>Flavobacteriaceae</taxon>
        <taxon>Kordia</taxon>
    </lineage>
</organism>
<dbReference type="OrthoDB" id="658622at2"/>
<dbReference type="RefSeq" id="WP_007094569.1">
    <property type="nucleotide sequence ID" value="NZ_CP142125.1"/>
</dbReference>
<reference evidence="1 2" key="1">
    <citation type="journal article" date="2011" name="J. Bacteriol.">
        <title>Genome sequence of the algicidal bacterium Kordia algicida OT-1.</title>
        <authorList>
            <person name="Lee H.S."/>
            <person name="Kang S.G."/>
            <person name="Kwon K.K."/>
            <person name="Lee J.H."/>
            <person name="Kim S.J."/>
        </authorList>
    </citation>
    <scope>NUCLEOTIDE SEQUENCE [LARGE SCALE GENOMIC DNA]</scope>
    <source>
        <strain evidence="1 2">OT-1</strain>
    </source>
</reference>
<sequence>MTKTRKNKDTDQLDLQKLSIQISLNGLSFCILNTIHNEITALKHFHFEHVTNPLQLEKEVIAIFEQEASLLDQSFEAVTVSHINTLSTFVPKPLFSDKNLADYLKYNNKILANDYITFDVVANNDMVNVYIPYVNINNLFFEKYGAFHFKHFATVLLENIFHLPKTSEEATVYVHVQKEQFEIVVIQHKKLLLYNSFEYSSSEDFIYYLLFTLEQLQLNTDTIQLYFLGAIDKADILYTVTYTYVRHVDFLDKKYPFEFSTEIETVESHHNFTLLTNF</sequence>
<proteinExistence type="predicted"/>
<comment type="caution">
    <text evidence="1">The sequence shown here is derived from an EMBL/GenBank/DDBJ whole genome shotgun (WGS) entry which is preliminary data.</text>
</comment>
<dbReference type="AlphaFoldDB" id="A9ECL4"/>
<dbReference type="eggNOG" id="ENOG5030DYA">
    <property type="taxonomic scope" value="Bacteria"/>
</dbReference>
<name>A9ECL4_9FLAO</name>
<evidence type="ECO:0008006" key="3">
    <source>
        <dbReference type="Google" id="ProtNLM"/>
    </source>
</evidence>
<dbReference type="Gene3D" id="3.30.420.250">
    <property type="match status" value="1"/>
</dbReference>
<evidence type="ECO:0000313" key="2">
    <source>
        <dbReference type="Proteomes" id="UP000002945"/>
    </source>
</evidence>
<dbReference type="EMBL" id="ABIB01000019">
    <property type="protein sequence ID" value="EDP94383.1"/>
    <property type="molecule type" value="Genomic_DNA"/>
</dbReference>
<dbReference type="Pfam" id="PF12864">
    <property type="entry name" value="DUF3822"/>
    <property type="match status" value="1"/>
</dbReference>
<keyword evidence="2" id="KW-1185">Reference proteome</keyword>
<evidence type="ECO:0000313" key="1">
    <source>
        <dbReference type="EMBL" id="EDP94383.1"/>
    </source>
</evidence>
<dbReference type="InterPro" id="IPR024213">
    <property type="entry name" value="DUF3822"/>
</dbReference>
<protein>
    <recommendedName>
        <fullName evidence="3">DUF3822 domain-containing protein</fullName>
    </recommendedName>
</protein>
<dbReference type="STRING" id="391587.KAOT1_10051"/>
<dbReference type="CDD" id="cd24013">
    <property type="entry name" value="ASKHA_ATPase_BT3980-like"/>
    <property type="match status" value="1"/>
</dbReference>